<sequence>MNERINVLYTFDDYVFAGTESGRIYRWKVQINSEQYSGNILDTAKGITHLAPKKISDVAQWQIQPCFTAISALHGTRNNRLIYPKSRQPVPSLNLAIGTVSGDFFIYRGDILLQHMRLGSYVREICSHKSEFIIGDIMGFMYAVTTTGLSYKRFIAISEGEKTVKSLRTEPSTAALESFRMLDVERTESTYVAASMNSNELVLTHQGHICSIIHCPDPIISLCCLTDENATCDVLLAATEKGGIYQLATEKSKRGSSCSDSDDFQLHLAHFTEMDFLVKEITSVDLIEKQQRKKMYWICLGFGGNVAFMCERDVIYKWRSVSPHDDVDRPISLAQVSFHQQNAVTILLASRDTIIGTEIEIDTLEATQPHEKNDEVLAGVGKAP</sequence>
<protein>
    <recommendedName>
        <fullName evidence="3">CNH domain-containing protein</fullName>
    </recommendedName>
</protein>
<dbReference type="OrthoDB" id="62652at2759"/>
<keyword evidence="2" id="KW-1185">Reference proteome</keyword>
<evidence type="ECO:0000313" key="1">
    <source>
        <dbReference type="EMBL" id="CCI10478.1"/>
    </source>
</evidence>
<comment type="caution">
    <text evidence="1">The sequence shown here is derived from an EMBL/GenBank/DDBJ whole genome shotgun (WGS) entry which is preliminary data.</text>
</comment>
<dbReference type="InParanoid" id="A0A024FTN7"/>
<name>A0A024FTN7_9STRA</name>
<gene>
    <name evidence="1" type="ORF">BN9_102170</name>
</gene>
<accession>A0A024FTN7</accession>
<organism evidence="1 2">
    <name type="scientific">Albugo candida</name>
    <dbReference type="NCBI Taxonomy" id="65357"/>
    <lineage>
        <taxon>Eukaryota</taxon>
        <taxon>Sar</taxon>
        <taxon>Stramenopiles</taxon>
        <taxon>Oomycota</taxon>
        <taxon>Peronosporomycetes</taxon>
        <taxon>Albuginales</taxon>
        <taxon>Albuginaceae</taxon>
        <taxon>Albugo</taxon>
    </lineage>
</organism>
<proteinExistence type="predicted"/>
<reference evidence="1 2" key="1">
    <citation type="submission" date="2012-05" db="EMBL/GenBank/DDBJ databases">
        <title>Recombination and specialization in a pathogen metapopulation.</title>
        <authorList>
            <person name="Gardiner A."/>
            <person name="Kemen E."/>
            <person name="Schultz-Larsen T."/>
            <person name="MacLean D."/>
            <person name="Van Oosterhout C."/>
            <person name="Jones J.D.G."/>
        </authorList>
    </citation>
    <scope>NUCLEOTIDE SEQUENCE [LARGE SCALE GENOMIC DNA]</scope>
    <source>
        <strain evidence="1 2">Ac Nc2</strain>
    </source>
</reference>
<evidence type="ECO:0008006" key="3">
    <source>
        <dbReference type="Google" id="ProtNLM"/>
    </source>
</evidence>
<dbReference type="EMBL" id="CAIX01000262">
    <property type="protein sequence ID" value="CCI10478.1"/>
    <property type="molecule type" value="Genomic_DNA"/>
</dbReference>
<dbReference type="Proteomes" id="UP000053237">
    <property type="component" value="Unassembled WGS sequence"/>
</dbReference>
<dbReference type="AlphaFoldDB" id="A0A024FTN7"/>
<evidence type="ECO:0000313" key="2">
    <source>
        <dbReference type="Proteomes" id="UP000053237"/>
    </source>
</evidence>